<evidence type="ECO:0000256" key="1">
    <source>
        <dbReference type="ARBA" id="ARBA00010876"/>
    </source>
</evidence>
<dbReference type="PROSITE" id="PS01129">
    <property type="entry name" value="PSI_RLU"/>
    <property type="match status" value="1"/>
</dbReference>
<dbReference type="AlphaFoldDB" id="A0A7W6D0Z1"/>
<dbReference type="Gene3D" id="3.30.2350.10">
    <property type="entry name" value="Pseudouridine synthase"/>
    <property type="match status" value="1"/>
</dbReference>
<feature type="compositionally biased region" description="Low complexity" evidence="4">
    <location>
        <begin position="9"/>
        <end position="43"/>
    </location>
</feature>
<proteinExistence type="inferred from homology"/>
<evidence type="ECO:0000256" key="2">
    <source>
        <dbReference type="ARBA" id="ARBA00023235"/>
    </source>
</evidence>
<dbReference type="SUPFAM" id="SSF55120">
    <property type="entry name" value="Pseudouridine synthase"/>
    <property type="match status" value="1"/>
</dbReference>
<feature type="domain" description="Pseudouridine synthase RsuA/RluA-like" evidence="5">
    <location>
        <begin position="179"/>
        <end position="335"/>
    </location>
</feature>
<protein>
    <submittedName>
        <fullName evidence="6">23S rRNA pseudouridine955/2504/2580 synthase</fullName>
        <ecNumber evidence="6">5.4.99.24</ecNumber>
    </submittedName>
</protein>
<evidence type="ECO:0000256" key="3">
    <source>
        <dbReference type="PROSITE-ProRule" id="PRU00182"/>
    </source>
</evidence>
<dbReference type="RefSeq" id="WP_183393877.1">
    <property type="nucleotide sequence ID" value="NZ_JACIDR010000001.1"/>
</dbReference>
<dbReference type="InterPro" id="IPR006145">
    <property type="entry name" value="PsdUridine_synth_RsuA/RluA"/>
</dbReference>
<dbReference type="EMBL" id="JACIDR010000001">
    <property type="protein sequence ID" value="MBB3972057.1"/>
    <property type="molecule type" value="Genomic_DNA"/>
</dbReference>
<dbReference type="InterPro" id="IPR020103">
    <property type="entry name" value="PsdUridine_synth_cat_dom_sf"/>
</dbReference>
<comment type="caution">
    <text evidence="6">The sequence shown here is derived from an EMBL/GenBank/DDBJ whole genome shotgun (WGS) entry which is preliminary data.</text>
</comment>
<evidence type="ECO:0000313" key="6">
    <source>
        <dbReference type="EMBL" id="MBB3972057.1"/>
    </source>
</evidence>
<keyword evidence="7" id="KW-1185">Reference proteome</keyword>
<name>A0A7W6D0Z1_9HYPH</name>
<comment type="similarity">
    <text evidence="1">Belongs to the pseudouridine synthase RluA family.</text>
</comment>
<dbReference type="InterPro" id="IPR050188">
    <property type="entry name" value="RluA_PseudoU_synthase"/>
</dbReference>
<organism evidence="6 7">
    <name type="scientific">Hansschlegelia beijingensis</name>
    <dbReference type="NCBI Taxonomy" id="1133344"/>
    <lineage>
        <taxon>Bacteria</taxon>
        <taxon>Pseudomonadati</taxon>
        <taxon>Pseudomonadota</taxon>
        <taxon>Alphaproteobacteria</taxon>
        <taxon>Hyphomicrobiales</taxon>
        <taxon>Methylopilaceae</taxon>
        <taxon>Hansschlegelia</taxon>
    </lineage>
</organism>
<sequence length="412" mass="44607">MADRPSRGPKPGSRPPARTKTGRPTKAAARAAAGAAFRNPAKKPAAQKSSGAPRSAVEKSLAMAVRPLPALPGKSAGVQTIPVREAEEGMRLDRWFKERFPALAFGHLQKLCRTGQIRVDGARAKTATRLSAGMQVRVPPLKNEDDDGEGVAAPAVRHPASDDKDARFLKDITLFESRDILVLNKPFGLAVQGGSGTTRHVDGLLEALRDRQGQKPRLVHRIDKDTAGVLVVAKTRLAASELARAFRSRLTRKIYWALVAGVPRVRQGRISTYLAKGEGDGPEGERMQVADHGHDGASHALTYYAVVDQAGQKLSWLSLKPVTGRTHQLRAHCAHIGHPIVGDPKYFNVENWEFPGGLQNRLHLLARRLVLPLANGDVLDVSAPLPPHMAQSWSVLGFDASDYDPIVDAPED</sequence>
<dbReference type="PROSITE" id="PS50889">
    <property type="entry name" value="S4"/>
    <property type="match status" value="1"/>
</dbReference>
<keyword evidence="3" id="KW-0694">RNA-binding</keyword>
<dbReference type="CDD" id="cd02869">
    <property type="entry name" value="PseudoU_synth_RluA_like"/>
    <property type="match status" value="1"/>
</dbReference>
<dbReference type="InterPro" id="IPR036986">
    <property type="entry name" value="S4_RNA-bd_sf"/>
</dbReference>
<feature type="region of interest" description="Disordered" evidence="4">
    <location>
        <begin position="1"/>
        <end position="58"/>
    </location>
</feature>
<evidence type="ECO:0000259" key="5">
    <source>
        <dbReference type="Pfam" id="PF00849"/>
    </source>
</evidence>
<gene>
    <name evidence="6" type="ORF">GGR24_000690</name>
</gene>
<dbReference type="Pfam" id="PF00849">
    <property type="entry name" value="PseudoU_synth_2"/>
    <property type="match status" value="1"/>
</dbReference>
<dbReference type="GO" id="GO:0160141">
    <property type="term" value="F:23S rRNA pseudouridine(955/2504/2580) synthase activity"/>
    <property type="evidence" value="ECO:0007669"/>
    <property type="project" value="UniProtKB-EC"/>
</dbReference>
<dbReference type="PANTHER" id="PTHR21600:SF44">
    <property type="entry name" value="RIBOSOMAL LARGE SUBUNIT PSEUDOURIDINE SYNTHASE D"/>
    <property type="match status" value="1"/>
</dbReference>
<evidence type="ECO:0000256" key="4">
    <source>
        <dbReference type="SAM" id="MobiDB-lite"/>
    </source>
</evidence>
<dbReference type="GO" id="GO:0000455">
    <property type="term" value="P:enzyme-directed rRNA pseudouridine synthesis"/>
    <property type="evidence" value="ECO:0007669"/>
    <property type="project" value="TreeGrafter"/>
</dbReference>
<dbReference type="Proteomes" id="UP000528964">
    <property type="component" value="Unassembled WGS sequence"/>
</dbReference>
<dbReference type="InterPro" id="IPR006224">
    <property type="entry name" value="PsdUridine_synth_RluA-like_CS"/>
</dbReference>
<dbReference type="EC" id="5.4.99.24" evidence="6"/>
<keyword evidence="2 6" id="KW-0413">Isomerase</keyword>
<dbReference type="GO" id="GO:0003723">
    <property type="term" value="F:RNA binding"/>
    <property type="evidence" value="ECO:0007669"/>
    <property type="project" value="UniProtKB-KW"/>
</dbReference>
<dbReference type="SUPFAM" id="SSF55174">
    <property type="entry name" value="Alpha-L RNA-binding motif"/>
    <property type="match status" value="1"/>
</dbReference>
<dbReference type="PANTHER" id="PTHR21600">
    <property type="entry name" value="MITOCHONDRIAL RNA PSEUDOURIDINE SYNTHASE"/>
    <property type="match status" value="1"/>
</dbReference>
<reference evidence="6 7" key="1">
    <citation type="submission" date="2020-08" db="EMBL/GenBank/DDBJ databases">
        <title>Genomic Encyclopedia of Type Strains, Phase IV (KMG-IV): sequencing the most valuable type-strain genomes for metagenomic binning, comparative biology and taxonomic classification.</title>
        <authorList>
            <person name="Goeker M."/>
        </authorList>
    </citation>
    <scope>NUCLEOTIDE SEQUENCE [LARGE SCALE GENOMIC DNA]</scope>
    <source>
        <strain evidence="6 7">DSM 25481</strain>
    </source>
</reference>
<dbReference type="Gene3D" id="3.10.290.10">
    <property type="entry name" value="RNA-binding S4 domain"/>
    <property type="match status" value="1"/>
</dbReference>
<accession>A0A7W6D0Z1</accession>
<evidence type="ECO:0000313" key="7">
    <source>
        <dbReference type="Proteomes" id="UP000528964"/>
    </source>
</evidence>